<protein>
    <submittedName>
        <fullName evidence="1">Uncharacterized protein</fullName>
    </submittedName>
</protein>
<dbReference type="RefSeq" id="WP_191266542.1">
    <property type="nucleotide sequence ID" value="NZ_BMXJ01000001.1"/>
</dbReference>
<dbReference type="Proteomes" id="UP000598217">
    <property type="component" value="Unassembled WGS sequence"/>
</dbReference>
<evidence type="ECO:0000313" key="1">
    <source>
        <dbReference type="EMBL" id="MBE1460131.1"/>
    </source>
</evidence>
<comment type="caution">
    <text evidence="1">The sequence shown here is derived from an EMBL/GenBank/DDBJ whole genome shotgun (WGS) entry which is preliminary data.</text>
</comment>
<keyword evidence="2" id="KW-1185">Reference proteome</keyword>
<organism evidence="1 2">
    <name type="scientific">Nocardiopsis terrae</name>
    <dbReference type="NCBI Taxonomy" id="372655"/>
    <lineage>
        <taxon>Bacteria</taxon>
        <taxon>Bacillati</taxon>
        <taxon>Actinomycetota</taxon>
        <taxon>Actinomycetes</taxon>
        <taxon>Streptosporangiales</taxon>
        <taxon>Nocardiopsidaceae</taxon>
        <taxon>Nocardiopsis</taxon>
    </lineage>
</organism>
<gene>
    <name evidence="1" type="ORF">H4W79_004345</name>
</gene>
<evidence type="ECO:0000313" key="2">
    <source>
        <dbReference type="Proteomes" id="UP000598217"/>
    </source>
</evidence>
<accession>A0ABR9HM72</accession>
<dbReference type="EMBL" id="JADBDY010000001">
    <property type="protein sequence ID" value="MBE1460131.1"/>
    <property type="molecule type" value="Genomic_DNA"/>
</dbReference>
<sequence>MHPASSWNRTTPAAREGTAWVESPLQLLSVVEARAAGQLFENGQILLRPGVRGLSETAAELRRLLPASAALTSPAREPEPPATANGVWALGDAFSGQVQRALLSASRCRIVIVDDGLATWRLIRLLSSPVPRPLLRARARANPLRSALGLAAVLRLRHAAREGRLTVFTMLPISPDLAEQADASGVRVVRHGFGMLRSLPGHAPPRESRIVLGTALVADGLVHRSIYLSWLDTQAKTGPLAYYPHRREDSEVLSFLDQHPRIRVISSGVPVELSLRGLGPEHTVMAPPSTALVSLRTLAKGADIRAVGLPEHWWTRRARPALRADLSASANFRAVNSAAN</sequence>
<proteinExistence type="predicted"/>
<name>A0ABR9HM72_9ACTN</name>
<reference evidence="1 2" key="1">
    <citation type="submission" date="2020-10" db="EMBL/GenBank/DDBJ databases">
        <title>Sequencing the genomes of 1000 actinobacteria strains.</title>
        <authorList>
            <person name="Klenk H.-P."/>
        </authorList>
    </citation>
    <scope>NUCLEOTIDE SEQUENCE [LARGE SCALE GENOMIC DNA]</scope>
    <source>
        <strain evidence="1 2">DSM 45157</strain>
    </source>
</reference>